<sequence>MPSEHPLPPAHDLQPQEQPQGQIKLCSACHCPLSADSPNTPFLLHDSVDSSDTSIVCGPCRARFLPPSGLYADMERELLRRAASLQDDRNEASALHQDTLNHAIRSAHPSCPDADANMDIPSHPPPSATSDPIVLLALPAAQAPSFVSSGRPLVPPIDTKSLIRSQVSRTSHPTQTLASSLASASRNKSRAKAPEDTYPDPLLDITHLRVRSQGHHCLYPGATFKGTQKSGRNSYDVNVTIVDVDFSSSHLCGYLRIRGLTDDWPELTTYFDAQIIGSRYGFLTQNWGASEQEDMVHWARFPAFRHVKPELKRPNLTMNDANRGAVFMRWKEKFLVPDHRVQDINGASFAGFYYVCVDFNPQQSACTQPLASPETLAQPSSPQAAIKPELSPRARRTSTTQGTRQMSLAQSRGFPAVPVATMSGFYYHQNSEP</sequence>
<proteinExistence type="inferred from homology"/>
<gene>
    <name evidence="3" type="ORF">FIBRA_04170</name>
</gene>
<dbReference type="EMBL" id="HE797062">
    <property type="protein sequence ID" value="CCM02093.1"/>
    <property type="molecule type" value="Genomic_DNA"/>
</dbReference>
<dbReference type="AlphaFoldDB" id="J4G6Y2"/>
<dbReference type="GO" id="GO:0006623">
    <property type="term" value="P:protein targeting to vacuole"/>
    <property type="evidence" value="ECO:0007669"/>
    <property type="project" value="TreeGrafter"/>
</dbReference>
<dbReference type="GO" id="GO:0045721">
    <property type="term" value="P:negative regulation of gluconeogenesis"/>
    <property type="evidence" value="ECO:0007669"/>
    <property type="project" value="TreeGrafter"/>
</dbReference>
<dbReference type="Proteomes" id="UP000006352">
    <property type="component" value="Unassembled WGS sequence"/>
</dbReference>
<feature type="compositionally biased region" description="Polar residues" evidence="2">
    <location>
        <begin position="397"/>
        <end position="410"/>
    </location>
</feature>
<dbReference type="OrthoDB" id="62at2759"/>
<dbReference type="STRING" id="599839.J4G6Y2"/>
<organism evidence="3 4">
    <name type="scientific">Fibroporia radiculosa</name>
    <dbReference type="NCBI Taxonomy" id="599839"/>
    <lineage>
        <taxon>Eukaryota</taxon>
        <taxon>Fungi</taxon>
        <taxon>Dikarya</taxon>
        <taxon>Basidiomycota</taxon>
        <taxon>Agaricomycotina</taxon>
        <taxon>Agaricomycetes</taxon>
        <taxon>Polyporales</taxon>
        <taxon>Fibroporiaceae</taxon>
        <taxon>Fibroporia</taxon>
    </lineage>
</organism>
<evidence type="ECO:0000256" key="1">
    <source>
        <dbReference type="ARBA" id="ARBA00061469"/>
    </source>
</evidence>
<evidence type="ECO:0000313" key="4">
    <source>
        <dbReference type="Proteomes" id="UP000006352"/>
    </source>
</evidence>
<dbReference type="InterPro" id="IPR018618">
    <property type="entry name" value="GID4/10-like"/>
</dbReference>
<dbReference type="Pfam" id="PF09783">
    <property type="entry name" value="Vac_ImportDeg"/>
    <property type="match status" value="1"/>
</dbReference>
<keyword evidence="4" id="KW-1185">Reference proteome</keyword>
<dbReference type="GO" id="GO:0034657">
    <property type="term" value="C:GID complex"/>
    <property type="evidence" value="ECO:0007669"/>
    <property type="project" value="TreeGrafter"/>
</dbReference>
<evidence type="ECO:0008006" key="5">
    <source>
        <dbReference type="Google" id="ProtNLM"/>
    </source>
</evidence>
<feature type="region of interest" description="Disordered" evidence="2">
    <location>
        <begin position="165"/>
        <end position="198"/>
    </location>
</feature>
<dbReference type="PANTHER" id="PTHR14534:SF3">
    <property type="entry name" value="GID COMPLEX SUBUNIT 4 HOMOLOG"/>
    <property type="match status" value="1"/>
</dbReference>
<dbReference type="RefSeq" id="XP_012181376.1">
    <property type="nucleotide sequence ID" value="XM_012325986.1"/>
</dbReference>
<feature type="region of interest" description="Disordered" evidence="2">
    <location>
        <begin position="370"/>
        <end position="412"/>
    </location>
</feature>
<dbReference type="GO" id="GO:0005773">
    <property type="term" value="C:vacuole"/>
    <property type="evidence" value="ECO:0007669"/>
    <property type="project" value="GOC"/>
</dbReference>
<dbReference type="GeneID" id="24097004"/>
<name>J4G6Y2_9APHY</name>
<dbReference type="GO" id="GO:0043161">
    <property type="term" value="P:proteasome-mediated ubiquitin-dependent protein catabolic process"/>
    <property type="evidence" value="ECO:0007669"/>
    <property type="project" value="TreeGrafter"/>
</dbReference>
<evidence type="ECO:0000313" key="3">
    <source>
        <dbReference type="EMBL" id="CCM02093.1"/>
    </source>
</evidence>
<feature type="compositionally biased region" description="Low complexity" evidence="2">
    <location>
        <begin position="177"/>
        <end position="186"/>
    </location>
</feature>
<dbReference type="InParanoid" id="J4G6Y2"/>
<protein>
    <recommendedName>
        <fullName evidence="5">Vacuolar import and degradation protein-domain-containing protein</fullName>
    </recommendedName>
</protein>
<feature type="compositionally biased region" description="Polar residues" evidence="2">
    <location>
        <begin position="370"/>
        <end position="383"/>
    </location>
</feature>
<dbReference type="HOGENOM" id="CLU_028759_1_1_1"/>
<evidence type="ECO:0000256" key="2">
    <source>
        <dbReference type="SAM" id="MobiDB-lite"/>
    </source>
</evidence>
<dbReference type="PANTHER" id="PTHR14534">
    <property type="entry name" value="VACUOLAR IMPORT AND DEGRADATION PROTEIN 24"/>
    <property type="match status" value="1"/>
</dbReference>
<accession>J4G6Y2</accession>
<dbReference type="GO" id="GO:0007039">
    <property type="term" value="P:protein catabolic process in the vacuole"/>
    <property type="evidence" value="ECO:0007669"/>
    <property type="project" value="TreeGrafter"/>
</dbReference>
<feature type="compositionally biased region" description="Polar residues" evidence="2">
    <location>
        <begin position="165"/>
        <end position="176"/>
    </location>
</feature>
<comment type="similarity">
    <text evidence="1">Belongs to the GID4/VID24 family.</text>
</comment>
<reference evidence="3 4" key="1">
    <citation type="journal article" date="2012" name="Appl. Environ. Microbiol.">
        <title>Short-read sequencing for genomic analysis of the brown rot fungus Fibroporia radiculosa.</title>
        <authorList>
            <person name="Tang J.D."/>
            <person name="Perkins A.D."/>
            <person name="Sonstegard T.S."/>
            <person name="Schroeder S.G."/>
            <person name="Burgess S.C."/>
            <person name="Diehl S.V."/>
        </authorList>
    </citation>
    <scope>NUCLEOTIDE SEQUENCE [LARGE SCALE GENOMIC DNA]</scope>
    <source>
        <strain evidence="3 4">TFFH 294</strain>
    </source>
</reference>